<evidence type="ECO:0000256" key="6">
    <source>
        <dbReference type="ARBA" id="ARBA00022847"/>
    </source>
</evidence>
<evidence type="ECO:0000256" key="2">
    <source>
        <dbReference type="ARBA" id="ARBA00009261"/>
    </source>
</evidence>
<evidence type="ECO:0000256" key="5">
    <source>
        <dbReference type="ARBA" id="ARBA00022692"/>
    </source>
</evidence>
<feature type="transmembrane region" description="Helical" evidence="9">
    <location>
        <begin position="417"/>
        <end position="437"/>
    </location>
</feature>
<feature type="transmembrane region" description="Helical" evidence="9">
    <location>
        <begin position="349"/>
        <end position="371"/>
    </location>
</feature>
<keyword evidence="4" id="KW-1003">Cell membrane</keyword>
<keyword evidence="3 9" id="KW-0813">Transport</keyword>
<feature type="transmembrane region" description="Helical" evidence="9">
    <location>
        <begin position="68"/>
        <end position="91"/>
    </location>
</feature>
<dbReference type="EMBL" id="QFWT01000005">
    <property type="protein sequence ID" value="PWI33369.1"/>
    <property type="molecule type" value="Genomic_DNA"/>
</dbReference>
<dbReference type="Proteomes" id="UP000245362">
    <property type="component" value="Unassembled WGS sequence"/>
</dbReference>
<protein>
    <submittedName>
        <fullName evidence="10">Sodium:alanine symporter family protein</fullName>
    </submittedName>
</protein>
<dbReference type="PRINTS" id="PR00175">
    <property type="entry name" value="NAALASMPORT"/>
</dbReference>
<sequence>MDLVTDFISQINGLVWGWPMLILILGIGIYLSLGLKLFPILQLGSAFKLLWDGRSSNDDGEIPPYQALMTAMSATVGTGNIAGVATAVFIGGPGALFWMWITALFGMATKFAEAVLAVKYREKDKNGAYVGGPMYYIKNGMGQKWAWLGTLFAVFGAIAGFGIGNTVQSNSIAQVLESNFGFSPLVVGLVVMVAVGLVIIGGIKRIGKFAGAMVPFMAVAYVASGLLILGMNADKVGDAFAIIFTHAFSPASATGGFAGASIMMAIRFGVARGIFSNEAGLGSAPIAHASAQTSDPVRQGLVAMLGTFMDTLLICTITGLVIIISGAWTEGESGAALTSLAFDTVLPGWGSNMVAIGLAVFAFTTIIGWSIYGERCVEYLFGEKAVLPYRVLWVIAVPVGAALNLDFVWLVADTLNAMMAIPNLIALAVLSPVVFALTKSYFSSDKEQSASSVRATK</sequence>
<dbReference type="Pfam" id="PF01235">
    <property type="entry name" value="Na_Ala_symp"/>
    <property type="match status" value="1"/>
</dbReference>
<dbReference type="OrthoDB" id="9806926at2"/>
<dbReference type="Gene3D" id="1.20.1740.10">
    <property type="entry name" value="Amino acid/polyamine transporter I"/>
    <property type="match status" value="1"/>
</dbReference>
<proteinExistence type="inferred from homology"/>
<evidence type="ECO:0000256" key="7">
    <source>
        <dbReference type="ARBA" id="ARBA00022989"/>
    </source>
</evidence>
<dbReference type="PANTHER" id="PTHR30330">
    <property type="entry name" value="AGSS FAMILY TRANSPORTER, SODIUM-ALANINE"/>
    <property type="match status" value="1"/>
</dbReference>
<keyword evidence="6 9" id="KW-0769">Symport</keyword>
<comment type="subcellular location">
    <subcellularLocation>
        <location evidence="9">Cell inner membrane</location>
        <topology evidence="9">Multi-pass membrane protein</topology>
    </subcellularLocation>
    <subcellularLocation>
        <location evidence="1">Cell membrane</location>
        <topology evidence="1">Multi-pass membrane protein</topology>
    </subcellularLocation>
</comment>
<evidence type="ECO:0000256" key="9">
    <source>
        <dbReference type="RuleBase" id="RU363064"/>
    </source>
</evidence>
<dbReference type="GO" id="GO:0005283">
    <property type="term" value="F:amino acid:sodium symporter activity"/>
    <property type="evidence" value="ECO:0007669"/>
    <property type="project" value="InterPro"/>
</dbReference>
<evidence type="ECO:0000256" key="1">
    <source>
        <dbReference type="ARBA" id="ARBA00004651"/>
    </source>
</evidence>
<name>A0A2U3B987_9VIBR</name>
<dbReference type="FunFam" id="1.20.1740.10:FF:000004">
    <property type="entry name" value="Sodium:alanine symporter family protein"/>
    <property type="match status" value="1"/>
</dbReference>
<evidence type="ECO:0000313" key="11">
    <source>
        <dbReference type="Proteomes" id="UP000245362"/>
    </source>
</evidence>
<dbReference type="RefSeq" id="WP_109319953.1">
    <property type="nucleotide sequence ID" value="NZ_QFWT01000005.1"/>
</dbReference>
<evidence type="ECO:0000256" key="3">
    <source>
        <dbReference type="ARBA" id="ARBA00022448"/>
    </source>
</evidence>
<dbReference type="GO" id="GO:0005886">
    <property type="term" value="C:plasma membrane"/>
    <property type="evidence" value="ECO:0007669"/>
    <property type="project" value="UniProtKB-SubCell"/>
</dbReference>
<dbReference type="PROSITE" id="PS00873">
    <property type="entry name" value="NA_ALANINE_SYMP"/>
    <property type="match status" value="1"/>
</dbReference>
<dbReference type="PANTHER" id="PTHR30330:SF3">
    <property type="entry name" value="TRANSCRIPTIONAL REGULATOR, LRP FAMILY"/>
    <property type="match status" value="1"/>
</dbReference>
<feature type="transmembrane region" description="Helical" evidence="9">
    <location>
        <begin position="391"/>
        <end position="411"/>
    </location>
</feature>
<dbReference type="InterPro" id="IPR001463">
    <property type="entry name" value="Na/Ala_symport"/>
</dbReference>
<feature type="transmembrane region" description="Helical" evidence="9">
    <location>
        <begin position="184"/>
        <end position="203"/>
    </location>
</feature>
<feature type="transmembrane region" description="Helical" evidence="9">
    <location>
        <begin position="145"/>
        <end position="164"/>
    </location>
</feature>
<accession>A0A2U3B987</accession>
<comment type="similarity">
    <text evidence="2 9">Belongs to the alanine or glycine:cation symporter (AGCS) (TC 2.A.25) family.</text>
</comment>
<dbReference type="NCBIfam" id="TIGR00835">
    <property type="entry name" value="agcS"/>
    <property type="match status" value="1"/>
</dbReference>
<reference evidence="10 11" key="1">
    <citation type="submission" date="2018-05" db="EMBL/GenBank/DDBJ databases">
        <title>Vibrio limimaris sp. nov., isolated from marine sediment.</title>
        <authorList>
            <person name="Li C.-M."/>
        </authorList>
    </citation>
    <scope>NUCLEOTIDE SEQUENCE [LARGE SCALE GENOMIC DNA]</scope>
    <source>
        <strain evidence="10 11">E4404</strain>
    </source>
</reference>
<feature type="transmembrane region" description="Helical" evidence="9">
    <location>
        <begin position="210"/>
        <end position="233"/>
    </location>
</feature>
<keyword evidence="8 9" id="KW-0472">Membrane</keyword>
<comment type="caution">
    <text evidence="10">The sequence shown here is derived from an EMBL/GenBank/DDBJ whole genome shotgun (WGS) entry which is preliminary data.</text>
</comment>
<keyword evidence="5 9" id="KW-0812">Transmembrane</keyword>
<evidence type="ECO:0000313" key="10">
    <source>
        <dbReference type="EMBL" id="PWI33369.1"/>
    </source>
</evidence>
<feature type="transmembrane region" description="Helical" evidence="9">
    <location>
        <begin position="308"/>
        <end position="329"/>
    </location>
</feature>
<dbReference type="AlphaFoldDB" id="A0A2U3B987"/>
<keyword evidence="7 9" id="KW-1133">Transmembrane helix</keyword>
<keyword evidence="9" id="KW-0997">Cell inner membrane</keyword>
<evidence type="ECO:0000256" key="4">
    <source>
        <dbReference type="ARBA" id="ARBA00022475"/>
    </source>
</evidence>
<feature type="transmembrane region" description="Helical" evidence="9">
    <location>
        <begin position="239"/>
        <end position="266"/>
    </location>
</feature>
<feature type="transmembrane region" description="Helical" evidence="9">
    <location>
        <begin position="20"/>
        <end position="47"/>
    </location>
</feature>
<keyword evidence="11" id="KW-1185">Reference proteome</keyword>
<evidence type="ECO:0000256" key="8">
    <source>
        <dbReference type="ARBA" id="ARBA00023136"/>
    </source>
</evidence>
<gene>
    <name evidence="10" type="ORF">DI392_10970</name>
</gene>
<organism evidence="10 11">
    <name type="scientific">Vibrio albus</name>
    <dbReference type="NCBI Taxonomy" id="2200953"/>
    <lineage>
        <taxon>Bacteria</taxon>
        <taxon>Pseudomonadati</taxon>
        <taxon>Pseudomonadota</taxon>
        <taxon>Gammaproteobacteria</taxon>
        <taxon>Vibrionales</taxon>
        <taxon>Vibrionaceae</taxon>
        <taxon>Vibrio</taxon>
    </lineage>
</organism>